<dbReference type="EMBL" id="VXMH01000023">
    <property type="protein sequence ID" value="MYC94322.1"/>
    <property type="molecule type" value="Genomic_DNA"/>
</dbReference>
<keyword evidence="1" id="KW-0812">Transmembrane</keyword>
<keyword evidence="1" id="KW-1133">Transmembrane helix</keyword>
<feature type="transmembrane region" description="Helical" evidence="1">
    <location>
        <begin position="78"/>
        <end position="99"/>
    </location>
</feature>
<accession>A0A6B1D4C7</accession>
<reference evidence="2" key="1">
    <citation type="submission" date="2019-09" db="EMBL/GenBank/DDBJ databases">
        <title>Characterisation of the sponge microbiome using genome-centric metagenomics.</title>
        <authorList>
            <person name="Engelberts J.P."/>
            <person name="Robbins S.J."/>
            <person name="De Goeij J.M."/>
            <person name="Aranda M."/>
            <person name="Bell S.C."/>
            <person name="Webster N.S."/>
        </authorList>
    </citation>
    <scope>NUCLEOTIDE SEQUENCE</scope>
    <source>
        <strain evidence="2">SB0661_bin_32</strain>
    </source>
</reference>
<feature type="transmembrane region" description="Helical" evidence="1">
    <location>
        <begin position="14"/>
        <end position="34"/>
    </location>
</feature>
<evidence type="ECO:0008006" key="3">
    <source>
        <dbReference type="Google" id="ProtNLM"/>
    </source>
</evidence>
<name>A0A6B1D4C7_9CHLR</name>
<gene>
    <name evidence="2" type="ORF">F4X14_05065</name>
</gene>
<sequence length="144" mass="14956">MAYTFTDHYRAARLCLRVDAVLIGLGLGLLLLAYPRDLFAEAGITLGSAWTARVGGGALIGLGIGLLAASTEPDLHPAWLLAAIAGNGAISISLLIAYFEGEMAALHPIGAGVLVTVFVVCILTVALSAPHVRRRANQQQGAPR</sequence>
<keyword evidence="1" id="KW-0472">Membrane</keyword>
<feature type="transmembrane region" description="Helical" evidence="1">
    <location>
        <begin position="105"/>
        <end position="129"/>
    </location>
</feature>
<evidence type="ECO:0000313" key="2">
    <source>
        <dbReference type="EMBL" id="MYC94322.1"/>
    </source>
</evidence>
<protein>
    <recommendedName>
        <fullName evidence="3">Integral membrane protein</fullName>
    </recommendedName>
</protein>
<dbReference type="AlphaFoldDB" id="A0A6B1D4C7"/>
<comment type="caution">
    <text evidence="2">The sequence shown here is derived from an EMBL/GenBank/DDBJ whole genome shotgun (WGS) entry which is preliminary data.</text>
</comment>
<organism evidence="2">
    <name type="scientific">Caldilineaceae bacterium SB0661_bin_32</name>
    <dbReference type="NCBI Taxonomy" id="2605255"/>
    <lineage>
        <taxon>Bacteria</taxon>
        <taxon>Bacillati</taxon>
        <taxon>Chloroflexota</taxon>
        <taxon>Caldilineae</taxon>
        <taxon>Caldilineales</taxon>
        <taxon>Caldilineaceae</taxon>
    </lineage>
</organism>
<feature type="transmembrane region" description="Helical" evidence="1">
    <location>
        <begin position="54"/>
        <end position="71"/>
    </location>
</feature>
<proteinExistence type="predicted"/>
<evidence type="ECO:0000256" key="1">
    <source>
        <dbReference type="SAM" id="Phobius"/>
    </source>
</evidence>